<dbReference type="Proteomes" id="UP000199301">
    <property type="component" value="Unassembled WGS sequence"/>
</dbReference>
<feature type="region of interest" description="Disordered" evidence="1">
    <location>
        <begin position="80"/>
        <end position="103"/>
    </location>
</feature>
<reference evidence="3" key="1">
    <citation type="submission" date="2016-10" db="EMBL/GenBank/DDBJ databases">
        <authorList>
            <person name="Varghese N."/>
            <person name="Submissions S."/>
        </authorList>
    </citation>
    <scope>NUCLEOTIDE SEQUENCE [LARGE SCALE GENOMIC DNA]</scope>
    <source>
        <strain evidence="3">DSM 45459</strain>
    </source>
</reference>
<dbReference type="AlphaFoldDB" id="A0A1H1FW81"/>
<sequence>MRKDEPVGTYYIVQPDPGDGAEVVEPMPGVRQLVAGGPSGTLSVQVPGRMGGPGDAARFARSLASAALDFAQWCEQQSGGAHRLREDSPGIRAYGYAPPEEQA</sequence>
<evidence type="ECO:0000256" key="1">
    <source>
        <dbReference type="SAM" id="MobiDB-lite"/>
    </source>
</evidence>
<dbReference type="STRING" id="995062.SAMN04489718_3277"/>
<organism evidence="2 3">
    <name type="scientific">Actinopolyspora saharensis</name>
    <dbReference type="NCBI Taxonomy" id="995062"/>
    <lineage>
        <taxon>Bacteria</taxon>
        <taxon>Bacillati</taxon>
        <taxon>Actinomycetota</taxon>
        <taxon>Actinomycetes</taxon>
        <taxon>Actinopolysporales</taxon>
        <taxon>Actinopolysporaceae</taxon>
        <taxon>Actinopolyspora</taxon>
    </lineage>
</organism>
<gene>
    <name evidence="2" type="ORF">SAMN04489718_3277</name>
</gene>
<protein>
    <submittedName>
        <fullName evidence="2">Uncharacterized protein</fullName>
    </submittedName>
</protein>
<dbReference type="RefSeq" id="WP_217637887.1">
    <property type="nucleotide sequence ID" value="NZ_FNKO01000002.1"/>
</dbReference>
<accession>A0A1H1FW81</accession>
<name>A0A1H1FW81_9ACTN</name>
<dbReference type="EMBL" id="FNKO01000002">
    <property type="protein sequence ID" value="SDR05202.1"/>
    <property type="molecule type" value="Genomic_DNA"/>
</dbReference>
<proteinExistence type="predicted"/>
<evidence type="ECO:0000313" key="2">
    <source>
        <dbReference type="EMBL" id="SDR05202.1"/>
    </source>
</evidence>
<keyword evidence="3" id="KW-1185">Reference proteome</keyword>
<evidence type="ECO:0000313" key="3">
    <source>
        <dbReference type="Proteomes" id="UP000199301"/>
    </source>
</evidence>